<dbReference type="CDD" id="cd04480">
    <property type="entry name" value="RPA1_DBD_A_like"/>
    <property type="match status" value="1"/>
</dbReference>
<evidence type="ECO:0000313" key="2">
    <source>
        <dbReference type="EMBL" id="CAH1417396.1"/>
    </source>
</evidence>
<proteinExistence type="predicted"/>
<evidence type="ECO:0000313" key="3">
    <source>
        <dbReference type="Proteomes" id="UP001157418"/>
    </source>
</evidence>
<dbReference type="AlphaFoldDB" id="A0AAU9LRD9"/>
<name>A0AAU9LRD9_9ASTR</name>
<dbReference type="Pfam" id="PF02721">
    <property type="entry name" value="DUF223"/>
    <property type="match status" value="1"/>
</dbReference>
<dbReference type="InterPro" id="IPR003871">
    <property type="entry name" value="RFA1B/D_OB_1st"/>
</dbReference>
<dbReference type="Proteomes" id="UP001157418">
    <property type="component" value="Unassembled WGS sequence"/>
</dbReference>
<gene>
    <name evidence="2" type="ORF">LVIROSA_LOCUS5079</name>
</gene>
<dbReference type="PANTHER" id="PTHR47165">
    <property type="entry name" value="OS03G0429900 PROTEIN"/>
    <property type="match status" value="1"/>
</dbReference>
<reference evidence="2 3" key="1">
    <citation type="submission" date="2022-01" db="EMBL/GenBank/DDBJ databases">
        <authorList>
            <person name="Xiong W."/>
            <person name="Schranz E."/>
        </authorList>
    </citation>
    <scope>NUCLEOTIDE SEQUENCE [LARGE SCALE GENOMIC DNA]</scope>
</reference>
<dbReference type="EMBL" id="CAKMRJ010000025">
    <property type="protein sequence ID" value="CAH1417396.1"/>
    <property type="molecule type" value="Genomic_DNA"/>
</dbReference>
<dbReference type="PANTHER" id="PTHR47165:SF4">
    <property type="entry name" value="OS03G0429900 PROTEIN"/>
    <property type="match status" value="1"/>
</dbReference>
<accession>A0AAU9LRD9</accession>
<dbReference type="Gene3D" id="2.40.50.140">
    <property type="entry name" value="Nucleic acid-binding proteins"/>
    <property type="match status" value="2"/>
</dbReference>
<evidence type="ECO:0000259" key="1">
    <source>
        <dbReference type="Pfam" id="PF02721"/>
    </source>
</evidence>
<feature type="domain" description="Replication protein A 70 kDa DNA-binding subunit B/D first OB fold" evidence="1">
    <location>
        <begin position="5"/>
        <end position="107"/>
    </location>
</feature>
<sequence length="308" mass="35450">MEHITPINEIYSIKEDFTIKVRIIRLWTQKSKFDPNETYSIEIILMDEEGSKIHVSCGKKWFSKLQRYLKEDSSIYVKKPNVAPNTSKLKFSDPEIKLNFYHDTTVVLFYPAIVILVSQNGQQLLSSAINMIASKQDTEHDDFLKNHLFSNIDDLFEPLEEKTVIVGTVKGIRQNIRWYYLACSNCKKSSRQKESSTDKVDGSHEVAKIVTYECVNPICKNIQISVIPRFKIPLRFQDNTTTLTLTLFDQEEKKLFKYTAKEFFDKNKKIGSSDIGSQETRVVKDSFSQTAKNLTPCARDNSTTTSPT</sequence>
<comment type="caution">
    <text evidence="2">The sequence shown here is derived from an EMBL/GenBank/DDBJ whole genome shotgun (WGS) entry which is preliminary data.</text>
</comment>
<protein>
    <recommendedName>
        <fullName evidence="1">Replication protein A 70 kDa DNA-binding subunit B/D first OB fold domain-containing protein</fullName>
    </recommendedName>
</protein>
<organism evidence="2 3">
    <name type="scientific">Lactuca virosa</name>
    <dbReference type="NCBI Taxonomy" id="75947"/>
    <lineage>
        <taxon>Eukaryota</taxon>
        <taxon>Viridiplantae</taxon>
        <taxon>Streptophyta</taxon>
        <taxon>Embryophyta</taxon>
        <taxon>Tracheophyta</taxon>
        <taxon>Spermatophyta</taxon>
        <taxon>Magnoliopsida</taxon>
        <taxon>eudicotyledons</taxon>
        <taxon>Gunneridae</taxon>
        <taxon>Pentapetalae</taxon>
        <taxon>asterids</taxon>
        <taxon>campanulids</taxon>
        <taxon>Asterales</taxon>
        <taxon>Asteraceae</taxon>
        <taxon>Cichorioideae</taxon>
        <taxon>Cichorieae</taxon>
        <taxon>Lactucinae</taxon>
        <taxon>Lactuca</taxon>
    </lineage>
</organism>
<dbReference type="InterPro" id="IPR012340">
    <property type="entry name" value="NA-bd_OB-fold"/>
</dbReference>
<dbReference type="SUPFAM" id="SSF50249">
    <property type="entry name" value="Nucleic acid-binding proteins"/>
    <property type="match status" value="2"/>
</dbReference>
<keyword evidence="3" id="KW-1185">Reference proteome</keyword>